<reference evidence="1 2" key="1">
    <citation type="submission" date="2017-12" db="EMBL/GenBank/DDBJ databases">
        <title>Integrating genomic resources of turbot (Scophthalmus maximus) in depth evaluation of genetic and physical mapping variation across individuals.</title>
        <authorList>
            <person name="Martinez P."/>
        </authorList>
    </citation>
    <scope>NUCLEOTIDE SEQUENCE [LARGE SCALE GENOMIC DNA]</scope>
</reference>
<accession>A0A2U9CNC7</accession>
<proteinExistence type="predicted"/>
<dbReference type="AlphaFoldDB" id="A0A2U9CNC7"/>
<organism evidence="1 2">
    <name type="scientific">Scophthalmus maximus</name>
    <name type="common">Turbot</name>
    <name type="synonym">Psetta maxima</name>
    <dbReference type="NCBI Taxonomy" id="52904"/>
    <lineage>
        <taxon>Eukaryota</taxon>
        <taxon>Metazoa</taxon>
        <taxon>Chordata</taxon>
        <taxon>Craniata</taxon>
        <taxon>Vertebrata</taxon>
        <taxon>Euteleostomi</taxon>
        <taxon>Actinopterygii</taxon>
        <taxon>Neopterygii</taxon>
        <taxon>Teleostei</taxon>
        <taxon>Neoteleostei</taxon>
        <taxon>Acanthomorphata</taxon>
        <taxon>Carangaria</taxon>
        <taxon>Pleuronectiformes</taxon>
        <taxon>Pleuronectoidei</taxon>
        <taxon>Scophthalmidae</taxon>
        <taxon>Scophthalmus</taxon>
    </lineage>
</organism>
<evidence type="ECO:0000313" key="1">
    <source>
        <dbReference type="EMBL" id="AWP18068.1"/>
    </source>
</evidence>
<dbReference type="Proteomes" id="UP000246464">
    <property type="component" value="Chromosome 18"/>
</dbReference>
<keyword evidence="2" id="KW-1185">Reference proteome</keyword>
<evidence type="ECO:0000313" key="2">
    <source>
        <dbReference type="Proteomes" id="UP000246464"/>
    </source>
</evidence>
<protein>
    <submittedName>
        <fullName evidence="1">Uncharacterized protein</fullName>
    </submittedName>
</protein>
<gene>
    <name evidence="1" type="ORF">SMAX5B_020561</name>
</gene>
<name>A0A2U9CNC7_SCOMX</name>
<dbReference type="EMBL" id="CP026260">
    <property type="protein sequence ID" value="AWP18068.1"/>
    <property type="molecule type" value="Genomic_DNA"/>
</dbReference>
<sequence length="87" mass="9579">MPSTPTERLKYACPTSRGADCVPLSCGCEGNGDEVETERTIRSFPRHPAVTQFDLMTTCPIMSVLCFMKTRVLDLLLQEGSSARRPA</sequence>